<feature type="transmembrane region" description="Helical" evidence="1">
    <location>
        <begin position="235"/>
        <end position="257"/>
    </location>
</feature>
<sequence length="357" mass="40651">MNNSTLIKRYDYLDNIKWVLTILVILHHCASTAGLDPIGYNLPPVQESMQYQYEILGTFQGINQSFFMSLFFFISAYFVIPSFGRKGTRTFMLDKLKRLGIPTLMTLFLILPSGSIEYAISNVKGFFLTGNINLGVTWFCWTLIVFSAVFALFQVVSTGNQKVDADKPFPALWKILLFAIMIIPVNFVGLYLMETLGSNFLGFHLLKYFPMYISMFYFGILAYKYQWLDKLELKHAFSGILMWIVAKAFIGPIASGYGLNSEMVMRGFTVIGMSMFLLYNFKMLFNSKGKWSSMLARVAFAAYVVQNIPMKLTADFYQPFMSQIPLINFVVIAIPSVIGSFAIGYLICKTPVLKRIF</sequence>
<dbReference type="GO" id="GO:0016747">
    <property type="term" value="F:acyltransferase activity, transferring groups other than amino-acyl groups"/>
    <property type="evidence" value="ECO:0007669"/>
    <property type="project" value="InterPro"/>
</dbReference>
<evidence type="ECO:0000313" key="4">
    <source>
        <dbReference type="Proteomes" id="UP000241440"/>
    </source>
</evidence>
<evidence type="ECO:0000259" key="2">
    <source>
        <dbReference type="Pfam" id="PF01757"/>
    </source>
</evidence>
<keyword evidence="1" id="KW-0472">Membrane</keyword>
<feature type="domain" description="Acyltransferase 3" evidence="2">
    <location>
        <begin position="11"/>
        <end position="344"/>
    </location>
</feature>
<proteinExistence type="predicted"/>
<dbReference type="Proteomes" id="UP000241440">
    <property type="component" value="Unassembled WGS sequence"/>
</dbReference>
<name>A0A855S9D3_PHOAN</name>
<dbReference type="RefSeq" id="WP_045083229.1">
    <property type="nucleotide sequence ID" value="NZ_JZSX01000005.1"/>
</dbReference>
<feature type="transmembrane region" description="Helical" evidence="1">
    <location>
        <begin position="132"/>
        <end position="155"/>
    </location>
</feature>
<feature type="transmembrane region" description="Helical" evidence="1">
    <location>
        <begin position="263"/>
        <end position="282"/>
    </location>
</feature>
<dbReference type="GeneID" id="61228877"/>
<keyword evidence="1" id="KW-0812">Transmembrane</keyword>
<protein>
    <submittedName>
        <fullName evidence="3">Acyltransferase</fullName>
    </submittedName>
</protein>
<dbReference type="Pfam" id="PF01757">
    <property type="entry name" value="Acyl_transf_3"/>
    <property type="match status" value="1"/>
</dbReference>
<evidence type="ECO:0000313" key="3">
    <source>
        <dbReference type="EMBL" id="PSX04986.1"/>
    </source>
</evidence>
<reference evidence="3 4" key="1">
    <citation type="submission" date="2018-01" db="EMBL/GenBank/DDBJ databases">
        <title>Whole genome sequencing of Histamine producing bacteria.</title>
        <authorList>
            <person name="Butler K."/>
        </authorList>
    </citation>
    <scope>NUCLEOTIDE SEQUENCE [LARGE SCALE GENOMIC DNA]</scope>
    <source>
        <strain evidence="3 4">A2-1</strain>
    </source>
</reference>
<evidence type="ECO:0000256" key="1">
    <source>
        <dbReference type="SAM" id="Phobius"/>
    </source>
</evidence>
<accession>A0A855S9D3</accession>
<feature type="transmembrane region" description="Helical" evidence="1">
    <location>
        <begin position="101"/>
        <end position="120"/>
    </location>
</feature>
<dbReference type="PANTHER" id="PTHR36927:SF4">
    <property type="entry name" value="BLR5718 PROTEIN"/>
    <property type="match status" value="1"/>
</dbReference>
<feature type="transmembrane region" description="Helical" evidence="1">
    <location>
        <begin position="205"/>
        <end position="223"/>
    </location>
</feature>
<dbReference type="EMBL" id="PYOY01000014">
    <property type="protein sequence ID" value="PSX04986.1"/>
    <property type="molecule type" value="Genomic_DNA"/>
</dbReference>
<dbReference type="AlphaFoldDB" id="A0A855S9D3"/>
<keyword evidence="1" id="KW-1133">Transmembrane helix</keyword>
<gene>
    <name evidence="3" type="ORF">C0W41_19095</name>
</gene>
<keyword evidence="3" id="KW-0808">Transferase</keyword>
<feature type="transmembrane region" description="Helical" evidence="1">
    <location>
        <begin position="175"/>
        <end position="193"/>
    </location>
</feature>
<comment type="caution">
    <text evidence="3">The sequence shown here is derived from an EMBL/GenBank/DDBJ whole genome shotgun (WGS) entry which is preliminary data.</text>
</comment>
<feature type="transmembrane region" description="Helical" evidence="1">
    <location>
        <begin position="326"/>
        <end position="348"/>
    </location>
</feature>
<dbReference type="InterPro" id="IPR002656">
    <property type="entry name" value="Acyl_transf_3_dom"/>
</dbReference>
<feature type="transmembrane region" description="Helical" evidence="1">
    <location>
        <begin position="55"/>
        <end position="80"/>
    </location>
</feature>
<dbReference type="InterPro" id="IPR050623">
    <property type="entry name" value="Glucan_succinyl_AcylTrfase"/>
</dbReference>
<keyword evidence="3" id="KW-0012">Acyltransferase</keyword>
<dbReference type="PANTHER" id="PTHR36927">
    <property type="entry name" value="BLR4337 PROTEIN"/>
    <property type="match status" value="1"/>
</dbReference>
<organism evidence="3 4">
    <name type="scientific">Photobacterium angustum</name>
    <dbReference type="NCBI Taxonomy" id="661"/>
    <lineage>
        <taxon>Bacteria</taxon>
        <taxon>Pseudomonadati</taxon>
        <taxon>Pseudomonadota</taxon>
        <taxon>Gammaproteobacteria</taxon>
        <taxon>Vibrionales</taxon>
        <taxon>Vibrionaceae</taxon>
        <taxon>Photobacterium</taxon>
    </lineage>
</organism>